<organism evidence="2 3">
    <name type="scientific">Molorchus minor</name>
    <dbReference type="NCBI Taxonomy" id="1323400"/>
    <lineage>
        <taxon>Eukaryota</taxon>
        <taxon>Metazoa</taxon>
        <taxon>Ecdysozoa</taxon>
        <taxon>Arthropoda</taxon>
        <taxon>Hexapoda</taxon>
        <taxon>Insecta</taxon>
        <taxon>Pterygota</taxon>
        <taxon>Neoptera</taxon>
        <taxon>Endopterygota</taxon>
        <taxon>Coleoptera</taxon>
        <taxon>Polyphaga</taxon>
        <taxon>Cucujiformia</taxon>
        <taxon>Chrysomeloidea</taxon>
        <taxon>Cerambycidae</taxon>
        <taxon>Lamiinae</taxon>
        <taxon>Monochamini</taxon>
        <taxon>Molorchus</taxon>
    </lineage>
</organism>
<comment type="caution">
    <text evidence="2">The sequence shown here is derived from an EMBL/GenBank/DDBJ whole genome shotgun (WGS) entry which is preliminary data.</text>
</comment>
<dbReference type="EMBL" id="JAPWTJ010000042">
    <property type="protein sequence ID" value="KAJ8984287.1"/>
    <property type="molecule type" value="Genomic_DNA"/>
</dbReference>
<evidence type="ECO:0008006" key="4">
    <source>
        <dbReference type="Google" id="ProtNLM"/>
    </source>
</evidence>
<sequence length="146" mass="17126">MRKEEESVRRRERPLYKRPTAKFKPYCHQTVYQKSVLSYPIHFTMQIYTSLSTQFFLAIIMAILTTSVVNSTIINCPPNTLQEQQNPTVRQLCYAVEQIVDDGAPVPVLPPQPQYFGRLEERNTNLNSKRQDVDHVFLRFGRRFGF</sequence>
<keyword evidence="3" id="KW-1185">Reference proteome</keyword>
<keyword evidence="1" id="KW-0472">Membrane</keyword>
<name>A0ABQ9K2R3_9CUCU</name>
<keyword evidence="1" id="KW-1133">Transmembrane helix</keyword>
<keyword evidence="1" id="KW-0812">Transmembrane</keyword>
<protein>
    <recommendedName>
        <fullName evidence="4">Myosuppressin</fullName>
    </recommendedName>
</protein>
<dbReference type="Proteomes" id="UP001162164">
    <property type="component" value="Unassembled WGS sequence"/>
</dbReference>
<reference evidence="2" key="1">
    <citation type="journal article" date="2023" name="Insect Mol. Biol.">
        <title>Genome sequencing provides insights into the evolution of gene families encoding plant cell wall-degrading enzymes in longhorned beetles.</title>
        <authorList>
            <person name="Shin N.R."/>
            <person name="Okamura Y."/>
            <person name="Kirsch R."/>
            <person name="Pauchet Y."/>
        </authorList>
    </citation>
    <scope>NUCLEOTIDE SEQUENCE</scope>
    <source>
        <strain evidence="2">MMC_N1</strain>
    </source>
</reference>
<gene>
    <name evidence="2" type="ORF">NQ317_009771</name>
</gene>
<evidence type="ECO:0000256" key="1">
    <source>
        <dbReference type="SAM" id="Phobius"/>
    </source>
</evidence>
<accession>A0ABQ9K2R3</accession>
<evidence type="ECO:0000313" key="2">
    <source>
        <dbReference type="EMBL" id="KAJ8984287.1"/>
    </source>
</evidence>
<evidence type="ECO:0000313" key="3">
    <source>
        <dbReference type="Proteomes" id="UP001162164"/>
    </source>
</evidence>
<proteinExistence type="predicted"/>
<feature type="transmembrane region" description="Helical" evidence="1">
    <location>
        <begin position="55"/>
        <end position="74"/>
    </location>
</feature>